<dbReference type="GO" id="GO:0003700">
    <property type="term" value="F:DNA-binding transcription factor activity"/>
    <property type="evidence" value="ECO:0007669"/>
    <property type="project" value="InterPro"/>
</dbReference>
<dbReference type="GO" id="GO:0006351">
    <property type="term" value="P:DNA-templated transcription"/>
    <property type="evidence" value="ECO:0007669"/>
    <property type="project" value="TreeGrafter"/>
</dbReference>
<dbReference type="FunFam" id="1.10.10.10:FF:000001">
    <property type="entry name" value="LysR family transcriptional regulator"/>
    <property type="match status" value="1"/>
</dbReference>
<dbReference type="SUPFAM" id="SSF46785">
    <property type="entry name" value="Winged helix' DNA-binding domain"/>
    <property type="match status" value="1"/>
</dbReference>
<dbReference type="Gene3D" id="1.10.10.10">
    <property type="entry name" value="Winged helix-like DNA-binding domain superfamily/Winged helix DNA-binding domain"/>
    <property type="match status" value="1"/>
</dbReference>
<evidence type="ECO:0000313" key="7">
    <source>
        <dbReference type="Proteomes" id="UP000613160"/>
    </source>
</evidence>
<dbReference type="InterPro" id="IPR058163">
    <property type="entry name" value="LysR-type_TF_proteobact-type"/>
</dbReference>
<dbReference type="InterPro" id="IPR005119">
    <property type="entry name" value="LysR_subst-bd"/>
</dbReference>
<dbReference type="RefSeq" id="WP_188851218.1">
    <property type="nucleotide sequence ID" value="NZ_BMJJ01000005.1"/>
</dbReference>
<dbReference type="InterPro" id="IPR000847">
    <property type="entry name" value="LysR_HTH_N"/>
</dbReference>
<dbReference type="EMBL" id="BMJJ01000005">
    <property type="protein sequence ID" value="GGD21853.1"/>
    <property type="molecule type" value="Genomic_DNA"/>
</dbReference>
<dbReference type="PANTHER" id="PTHR30537">
    <property type="entry name" value="HTH-TYPE TRANSCRIPTIONAL REGULATOR"/>
    <property type="match status" value="1"/>
</dbReference>
<protein>
    <submittedName>
        <fullName evidence="6">Transcriptional regulator</fullName>
    </submittedName>
</protein>
<dbReference type="SUPFAM" id="SSF53850">
    <property type="entry name" value="Periplasmic binding protein-like II"/>
    <property type="match status" value="1"/>
</dbReference>
<organism evidence="6 7">
    <name type="scientific">Aureimonas glaciei</name>
    <dbReference type="NCBI Taxonomy" id="1776957"/>
    <lineage>
        <taxon>Bacteria</taxon>
        <taxon>Pseudomonadati</taxon>
        <taxon>Pseudomonadota</taxon>
        <taxon>Alphaproteobacteria</taxon>
        <taxon>Hyphomicrobiales</taxon>
        <taxon>Aurantimonadaceae</taxon>
        <taxon>Aureimonas</taxon>
    </lineage>
</organism>
<evidence type="ECO:0000256" key="3">
    <source>
        <dbReference type="ARBA" id="ARBA00023125"/>
    </source>
</evidence>
<accession>A0A917DB99</accession>
<dbReference type="Pfam" id="PF00126">
    <property type="entry name" value="HTH_1"/>
    <property type="match status" value="1"/>
</dbReference>
<gene>
    <name evidence="6" type="ORF">GCM10011335_26020</name>
</gene>
<keyword evidence="4" id="KW-0804">Transcription</keyword>
<dbReference type="InterPro" id="IPR036388">
    <property type="entry name" value="WH-like_DNA-bd_sf"/>
</dbReference>
<proteinExistence type="inferred from homology"/>
<dbReference type="AlphaFoldDB" id="A0A917DB99"/>
<dbReference type="Proteomes" id="UP000613160">
    <property type="component" value="Unassembled WGS sequence"/>
</dbReference>
<dbReference type="GO" id="GO:0043565">
    <property type="term" value="F:sequence-specific DNA binding"/>
    <property type="evidence" value="ECO:0007669"/>
    <property type="project" value="TreeGrafter"/>
</dbReference>
<keyword evidence="2" id="KW-0805">Transcription regulation</keyword>
<keyword evidence="7" id="KW-1185">Reference proteome</keyword>
<comment type="similarity">
    <text evidence="1">Belongs to the LysR transcriptional regulatory family.</text>
</comment>
<dbReference type="PROSITE" id="PS50931">
    <property type="entry name" value="HTH_LYSR"/>
    <property type="match status" value="1"/>
</dbReference>
<name>A0A917DB99_9HYPH</name>
<dbReference type="Gene3D" id="3.40.190.290">
    <property type="match status" value="1"/>
</dbReference>
<dbReference type="PANTHER" id="PTHR30537:SF1">
    <property type="entry name" value="HTH-TYPE TRANSCRIPTIONAL REGULATOR PGRR"/>
    <property type="match status" value="1"/>
</dbReference>
<evidence type="ECO:0000256" key="2">
    <source>
        <dbReference type="ARBA" id="ARBA00023015"/>
    </source>
</evidence>
<evidence type="ECO:0000256" key="1">
    <source>
        <dbReference type="ARBA" id="ARBA00009437"/>
    </source>
</evidence>
<evidence type="ECO:0000256" key="4">
    <source>
        <dbReference type="ARBA" id="ARBA00023163"/>
    </source>
</evidence>
<reference evidence="6" key="1">
    <citation type="journal article" date="2014" name="Int. J. Syst. Evol. Microbiol.">
        <title>Complete genome sequence of Corynebacterium casei LMG S-19264T (=DSM 44701T), isolated from a smear-ripened cheese.</title>
        <authorList>
            <consortium name="US DOE Joint Genome Institute (JGI-PGF)"/>
            <person name="Walter F."/>
            <person name="Albersmeier A."/>
            <person name="Kalinowski J."/>
            <person name="Ruckert C."/>
        </authorList>
    </citation>
    <scope>NUCLEOTIDE SEQUENCE</scope>
    <source>
        <strain evidence="6">CGMCC 1.15493</strain>
    </source>
</reference>
<dbReference type="CDD" id="cd08474">
    <property type="entry name" value="PBP2_CrgA_like_5"/>
    <property type="match status" value="1"/>
</dbReference>
<evidence type="ECO:0000259" key="5">
    <source>
        <dbReference type="PROSITE" id="PS50931"/>
    </source>
</evidence>
<evidence type="ECO:0000313" key="6">
    <source>
        <dbReference type="EMBL" id="GGD21853.1"/>
    </source>
</evidence>
<dbReference type="Pfam" id="PF03466">
    <property type="entry name" value="LysR_substrate"/>
    <property type="match status" value="1"/>
</dbReference>
<sequence>MPKASLAELTAFAAVARHRSFRKAADALGTSRSALSHTLIGLERTLGVRLLNRTTRSVSPTEAGGELLRRIVPVLQDLDEALDAVTGEAGAVGGTLRINCGEAAAQALLQTAVPTFAERCPGVALDLVTDGRMIDIVEAGFDAGVRLRETVPRDMIAVPFGGDVRFLVVAAPAYLERHGSPVVPDDLRAHRCIRHRMPSGKLYRWEFERRGVEIVVDVPGSMTLDGNSLMVRAAADGLGMAFVWESFADADLRAGRLVKVLEDWCPVYPGLCLYYPGRRHVPAALRAFIDVLKGGR</sequence>
<comment type="caution">
    <text evidence="6">The sequence shown here is derived from an EMBL/GenBank/DDBJ whole genome shotgun (WGS) entry which is preliminary data.</text>
</comment>
<feature type="domain" description="HTH lysR-type" evidence="5">
    <location>
        <begin position="1"/>
        <end position="61"/>
    </location>
</feature>
<dbReference type="InterPro" id="IPR036390">
    <property type="entry name" value="WH_DNA-bd_sf"/>
</dbReference>
<keyword evidence="3" id="KW-0238">DNA-binding</keyword>
<reference evidence="6" key="2">
    <citation type="submission" date="2020-09" db="EMBL/GenBank/DDBJ databases">
        <authorList>
            <person name="Sun Q."/>
            <person name="Zhou Y."/>
        </authorList>
    </citation>
    <scope>NUCLEOTIDE SEQUENCE</scope>
    <source>
        <strain evidence="6">CGMCC 1.15493</strain>
    </source>
</reference>